<dbReference type="Pfam" id="PF11924">
    <property type="entry name" value="IAT_beta"/>
    <property type="match status" value="1"/>
</dbReference>
<feature type="domain" description="Big-1" evidence="3">
    <location>
        <begin position="772"/>
        <end position="863"/>
    </location>
</feature>
<evidence type="ECO:0000313" key="4">
    <source>
        <dbReference type="EMBL" id="MBJ8382743.1"/>
    </source>
</evidence>
<dbReference type="InterPro" id="IPR038177">
    <property type="entry name" value="IAT_beta_sf"/>
</dbReference>
<dbReference type="SUPFAM" id="SSF49373">
    <property type="entry name" value="Invasin/intimin cell-adhesion fragments"/>
    <property type="match status" value="8"/>
</dbReference>
<dbReference type="SMART" id="SM00634">
    <property type="entry name" value="BID_1"/>
    <property type="match status" value="7"/>
</dbReference>
<dbReference type="Pfam" id="PF02369">
    <property type="entry name" value="Big_1"/>
    <property type="match status" value="7"/>
</dbReference>
<feature type="domain" description="Big-1" evidence="3">
    <location>
        <begin position="871"/>
        <end position="963"/>
    </location>
</feature>
<feature type="domain" description="Big-1" evidence="3">
    <location>
        <begin position="971"/>
        <end position="1062"/>
    </location>
</feature>
<dbReference type="PANTHER" id="PTHR39576">
    <property type="entry name" value="ATTACHING AND EFFACING PROTEIN HOMOLOG-RELATED-RELATED"/>
    <property type="match status" value="1"/>
</dbReference>
<evidence type="ECO:0000256" key="1">
    <source>
        <dbReference type="ARBA" id="ARBA00010116"/>
    </source>
</evidence>
<dbReference type="InterPro" id="IPR013783">
    <property type="entry name" value="Ig-like_fold"/>
</dbReference>
<dbReference type="InterPro" id="IPR003535">
    <property type="entry name" value="Intimin/invasin_bac"/>
</dbReference>
<evidence type="ECO:0000313" key="5">
    <source>
        <dbReference type="Proteomes" id="UP000746649"/>
    </source>
</evidence>
<feature type="domain" description="Big-1" evidence="3">
    <location>
        <begin position="668"/>
        <end position="762"/>
    </location>
</feature>
<protein>
    <submittedName>
        <fullName evidence="4">Inverse autotransporter beta domain-containing protein</fullName>
    </submittedName>
</protein>
<feature type="domain" description="Big-1" evidence="3">
    <location>
        <begin position="1070"/>
        <end position="1165"/>
    </location>
</feature>
<dbReference type="InterPro" id="IPR024519">
    <property type="entry name" value="IAT_beta"/>
</dbReference>
<dbReference type="PRINTS" id="PR01369">
    <property type="entry name" value="INTIMIN"/>
</dbReference>
<dbReference type="Pfam" id="PF09134">
    <property type="entry name" value="Invasin_D3"/>
    <property type="match status" value="1"/>
</dbReference>
<keyword evidence="5" id="KW-1185">Reference proteome</keyword>
<feature type="domain" description="Big-1" evidence="3">
    <location>
        <begin position="566"/>
        <end position="660"/>
    </location>
</feature>
<feature type="domain" description="Big-1" evidence="3">
    <location>
        <begin position="1173"/>
        <end position="1262"/>
    </location>
</feature>
<name>A0ABS0ZVA5_9ENTR</name>
<gene>
    <name evidence="4" type="ORF">I6M88_17445</name>
</gene>
<comment type="similarity">
    <text evidence="1">Belongs to the intimin/invasin family.</text>
</comment>
<sequence length="1409" mass="147269">MNLSTRKSLACLQIALQLFSSSSLVYFSPSYAESAQGKSSVLSANDTNNREGQDANRVAQAAVQAGSLLSSDDAATALSTTVISTATGEASSAVQKWLNQFGTARVNISTDEHFTLSDSELDLLLPLYNEKEHLFFTQLGGRRHDERNVINTGLGYRHFSDDWMWGTNLFYDRQVSDNHHERLGVGAELGWDYVKLAANGYFRLSDWMASSQYRDYDERAANGFDVRATGYLPAYPQLGANIIYEKYYGDSVGLFGDDEDDRQKNPYAVTLGLNYTPVPLITLGANQKMGKSGQNDMQLNLSVNWSPGVPLRDQLDPSALAQRRSLMGSRQDLVDRNNNIVLEYRKQELISLSLPTAIQGEEQTKQSVTAKVKTKYGLERIEWQAASFLSNGGKITSGGSAEQFVFTLPAWQGSGVNSYTLKAIAWDKKGNVSDASEMKVNVSGINVTTLQSTTVVSPASIPADGASTANVTVSLKTTSGENASGLAARLTATLSAAKMNTAQVSGEVAEKNATIGHFNETSTGVYVATVTAGTQAETLTIQPLIDGNVKLASAKLTEEATQSAAQLTAVDVPATSALANGVTPLTLTAHVTDQNGNVVKDATVDWSADNPQAKLSANTTLTDANGTAQIQVSSTAVITTVVTAQLLQGNAISTPSLSFTADITRAEVSAISAAKKQVVANNNDTDIITAQVTDNANHPLGGVTVNWVVNKTDGTKITEKTSVSDVQGKATLSLKSAKTGTVTVSASVNNGKAQTTDPITFVADSSTQKIDGITVSTTKQVADGASTIRYEATVRNAEGLPLPDITVNWSADNSNVTLSQNQTISDANGVAAMTVSSKKAGSVIVTAQTSESAPFQAEAAIFTADPTTARVGALSSDKQRALANGTAAIKVSATVVDANENPLSAAEVKWAVSPSTGQLSATSSTTQADGVADVLLTTTTVDRYSVEASINGSTKTLGDLTFTGDPGTATVSSLSADKMSGIIAGKDNVTLTAKVIDANQNPITGVIVNWSSSETSSRFSESATTTDAQGIAKTQFSSLKAGNIEVTAAAGASSQTAQLQVIGNVATAQVTDVKANTVTAVADGQEKISWTATVADENGNVLTGASVNWRADLDGVTLSPQSSQTDSSGSATTEGTSVKSGVVTVTATPDANPSGAHSGNSVTFTADAKTATLAKLTPSADSAYVGKGEVTYRAEVVDGNNNPLPSATVSWSTTLNSLSATETQSDNGGIATVKLSGSTVGQVTVKATIGNSELTNKAVTFIDDYRGSWNISVVGTTVQGDNWDSQHIEGIPDMAFVTTGDTQGPGSLISDAKGSSPLTVPMTDQNGKTWNVIVQGRRATACNVFQLNSYGQACYEAIAPVWANLVYSSTTNTSLPAGVYHGTIQLLGKSKGTQWSYKYDVETTLTITD</sequence>
<dbReference type="Gene3D" id="2.40.160.160">
    <property type="entry name" value="Inverse autotransporter, beta-domain"/>
    <property type="match status" value="1"/>
</dbReference>
<dbReference type="InterPro" id="IPR015217">
    <property type="entry name" value="Invasin_dom_3"/>
</dbReference>
<comment type="caution">
    <text evidence="4">The sequence shown here is derived from an EMBL/GenBank/DDBJ whole genome shotgun (WGS) entry which is preliminary data.</text>
</comment>
<reference evidence="4 5" key="1">
    <citation type="submission" date="2020-11" db="EMBL/GenBank/DDBJ databases">
        <title>Enhanced detection system for hospital associated transmission using whole genome sequencing surveillance.</title>
        <authorList>
            <person name="Harrison L.H."/>
            <person name="Van Tyne D."/>
            <person name="Marsh J.W."/>
            <person name="Griffith M.P."/>
            <person name="Snyder D.J."/>
            <person name="Cooper V.S."/>
            <person name="Mustapha M."/>
        </authorList>
    </citation>
    <scope>NUCLEOTIDE SEQUENCE [LARGE SCALE GENOMIC DNA]</scope>
    <source>
        <strain evidence="4 5">CB00117</strain>
    </source>
</reference>
<evidence type="ECO:0000259" key="3">
    <source>
        <dbReference type="PROSITE" id="PS51127"/>
    </source>
</evidence>
<dbReference type="InterPro" id="IPR003344">
    <property type="entry name" value="Big_1_dom"/>
</dbReference>
<organism evidence="4 5">
    <name type="scientific">Citrobacter sedlakii</name>
    <dbReference type="NCBI Taxonomy" id="67826"/>
    <lineage>
        <taxon>Bacteria</taxon>
        <taxon>Pseudomonadati</taxon>
        <taxon>Pseudomonadota</taxon>
        <taxon>Gammaproteobacteria</taxon>
        <taxon>Enterobacterales</taxon>
        <taxon>Enterobacteriaceae</taxon>
        <taxon>Citrobacter</taxon>
        <taxon>Citrobacter freundii complex</taxon>
    </lineage>
</organism>
<dbReference type="PANTHER" id="PTHR39576:SF2">
    <property type="entry name" value="ATTACHING AND EFFACING PROTEIN HOMOLOG-RELATED"/>
    <property type="match status" value="1"/>
</dbReference>
<dbReference type="InterPro" id="IPR008964">
    <property type="entry name" value="Invasin/intimin_cell_adhesion"/>
</dbReference>
<proteinExistence type="inferred from homology"/>
<dbReference type="PROSITE" id="PS51127">
    <property type="entry name" value="BIG1"/>
    <property type="match status" value="7"/>
</dbReference>
<dbReference type="Proteomes" id="UP000746649">
    <property type="component" value="Unassembled WGS sequence"/>
</dbReference>
<dbReference type="InterPro" id="IPR051715">
    <property type="entry name" value="Intimin-Invasin_domain"/>
</dbReference>
<accession>A0ABS0ZVA5</accession>
<feature type="region of interest" description="Disordered" evidence="2">
    <location>
        <begin position="1117"/>
        <end position="1139"/>
    </location>
</feature>
<evidence type="ECO:0000256" key="2">
    <source>
        <dbReference type="SAM" id="MobiDB-lite"/>
    </source>
</evidence>
<dbReference type="Gene3D" id="2.60.40.10">
    <property type="entry name" value="Immunoglobulins"/>
    <property type="match status" value="8"/>
</dbReference>
<dbReference type="EMBL" id="JADWND010000009">
    <property type="protein sequence ID" value="MBJ8382743.1"/>
    <property type="molecule type" value="Genomic_DNA"/>
</dbReference>